<dbReference type="InterPro" id="IPR050131">
    <property type="entry name" value="Peptidase_S8_subtilisin-like"/>
</dbReference>
<dbReference type="PRINTS" id="PR00723">
    <property type="entry name" value="SUBTILISIN"/>
</dbReference>
<dbReference type="Gene3D" id="2.60.120.1290">
    <property type="match status" value="1"/>
</dbReference>
<dbReference type="InterPro" id="IPR000209">
    <property type="entry name" value="Peptidase_S8/S53_dom"/>
</dbReference>
<reference evidence="7 8" key="1">
    <citation type="submission" date="2016-06" db="EMBL/GenBank/DDBJ databases">
        <authorList>
            <person name="Kjaerup R.B."/>
            <person name="Dalgaard T.S."/>
            <person name="Juul-Madsen H.R."/>
        </authorList>
    </citation>
    <scope>NUCLEOTIDE SEQUENCE [LARGE SCALE GENOMIC DNA]</scope>
    <source>
        <strain evidence="7 8">373-A1</strain>
    </source>
</reference>
<feature type="domain" description="Peptidase S8/S53" evidence="6">
    <location>
        <begin position="109"/>
        <end position="309"/>
    </location>
</feature>
<dbReference type="EMBL" id="MAPZ01000019">
    <property type="protein sequence ID" value="OBY10977.1"/>
    <property type="molecule type" value="Genomic_DNA"/>
</dbReference>
<dbReference type="PIRSF" id="PIRSF037894">
    <property type="entry name" value="Subtilisin_rel_CspABC"/>
    <property type="match status" value="1"/>
</dbReference>
<dbReference type="InterPro" id="IPR017310">
    <property type="entry name" value="Pept_S8A_subtilisin_clostridia"/>
</dbReference>
<dbReference type="PANTHER" id="PTHR43806">
    <property type="entry name" value="PEPTIDASE S8"/>
    <property type="match status" value="1"/>
</dbReference>
<keyword evidence="8" id="KW-1185">Reference proteome</keyword>
<dbReference type="Proteomes" id="UP000092714">
    <property type="component" value="Unassembled WGS sequence"/>
</dbReference>
<feature type="active site" description="Charge relay system" evidence="5">
    <location>
        <position position="190"/>
    </location>
</feature>
<dbReference type="AlphaFoldDB" id="A0A1B8RQA3"/>
<comment type="similarity">
    <text evidence="1 5">Belongs to the peptidase S8 family.</text>
</comment>
<keyword evidence="2 5" id="KW-0645">Protease</keyword>
<feature type="active site" description="Charge relay system" evidence="5">
    <location>
        <position position="509"/>
    </location>
</feature>
<dbReference type="InterPro" id="IPR015500">
    <property type="entry name" value="Peptidase_S8_subtilisin-rel"/>
</dbReference>
<dbReference type="CDD" id="cd07478">
    <property type="entry name" value="Peptidases_S8_CspA-like"/>
    <property type="match status" value="1"/>
</dbReference>
<evidence type="ECO:0000256" key="1">
    <source>
        <dbReference type="ARBA" id="ARBA00011073"/>
    </source>
</evidence>
<evidence type="ECO:0000313" key="7">
    <source>
        <dbReference type="EMBL" id="OBY10977.1"/>
    </source>
</evidence>
<dbReference type="InterPro" id="IPR034045">
    <property type="entry name" value="Pep_S8_CspA-like"/>
</dbReference>
<gene>
    <name evidence="7" type="ORF">CP373A1_10600</name>
</gene>
<dbReference type="OrthoDB" id="2744137at2"/>
<feature type="active site" description="Charge relay system" evidence="5">
    <location>
        <position position="118"/>
    </location>
</feature>
<evidence type="ECO:0000256" key="2">
    <source>
        <dbReference type="ARBA" id="ARBA00022670"/>
    </source>
</evidence>
<dbReference type="SUPFAM" id="SSF52743">
    <property type="entry name" value="Subtilisin-like"/>
    <property type="match status" value="1"/>
</dbReference>
<organism evidence="7 8">
    <name type="scientific">Clostridium paraputrificum</name>
    <dbReference type="NCBI Taxonomy" id="29363"/>
    <lineage>
        <taxon>Bacteria</taxon>
        <taxon>Bacillati</taxon>
        <taxon>Bacillota</taxon>
        <taxon>Clostridia</taxon>
        <taxon>Eubacteriales</taxon>
        <taxon>Clostridiaceae</taxon>
        <taxon>Clostridium</taxon>
    </lineage>
</organism>
<dbReference type="PROSITE" id="PS51892">
    <property type="entry name" value="SUBTILASE"/>
    <property type="match status" value="1"/>
</dbReference>
<evidence type="ECO:0000256" key="4">
    <source>
        <dbReference type="ARBA" id="ARBA00022825"/>
    </source>
</evidence>
<evidence type="ECO:0000256" key="3">
    <source>
        <dbReference type="ARBA" id="ARBA00022801"/>
    </source>
</evidence>
<dbReference type="Pfam" id="PF00082">
    <property type="entry name" value="Peptidase_S8"/>
    <property type="match status" value="2"/>
</dbReference>
<evidence type="ECO:0000313" key="8">
    <source>
        <dbReference type="Proteomes" id="UP000092714"/>
    </source>
</evidence>
<dbReference type="GO" id="GO:0004252">
    <property type="term" value="F:serine-type endopeptidase activity"/>
    <property type="evidence" value="ECO:0007669"/>
    <property type="project" value="UniProtKB-UniRule"/>
</dbReference>
<comment type="caution">
    <text evidence="7">The sequence shown here is derived from an EMBL/GenBank/DDBJ whole genome shotgun (WGS) entry which is preliminary data.</text>
</comment>
<protein>
    <submittedName>
        <fullName evidence="7">Peptidase S8</fullName>
    </submittedName>
</protein>
<evidence type="ECO:0000259" key="6">
    <source>
        <dbReference type="Pfam" id="PF00082"/>
    </source>
</evidence>
<keyword evidence="4 5" id="KW-0720">Serine protease</keyword>
<dbReference type="PANTHER" id="PTHR43806:SF11">
    <property type="entry name" value="CEREVISIN-RELATED"/>
    <property type="match status" value="1"/>
</dbReference>
<name>A0A1B8RQA3_9CLOT</name>
<proteinExistence type="inferred from homology"/>
<feature type="domain" description="Peptidase S8/S53" evidence="6">
    <location>
        <begin position="445"/>
        <end position="564"/>
    </location>
</feature>
<dbReference type="InterPro" id="IPR036852">
    <property type="entry name" value="Peptidase_S8/S53_dom_sf"/>
</dbReference>
<sequence>MGNIYNTPKKVFDTETYLNIVVQYQGNIVEEVSKNPDYYVTVINDKYAILSFKSDKSSNFDESSNLEKIKFDSIVYIKEPEFYTLQSISPIDAAQIRSFQISQTLSLTGKGILVGIIDTGIDYLSEDFMDEYGKTRLHCIWDQTIMSEKEDTRIPGGTVYFSDKINEAINLWRKGGDPYEIVPSRDEVGHGTSMSSIIAARGSKHRLKGVVPECNLAVVKLAEDKIAEKKFKAEVPVYNITSLFTAIQYLYDHAQNEKMPLVLYLPLGTNSGNHKGNGVLEEFIEDMSMNRGVIFVTGVGNEGSARGHVSGKLSYSGERSSIQLDVVEDMDFLSVEFWIDSPNIMTIEVISPSGENTGITPSIINSKDYYTFIFENTSIAVKYYIPEELSGDELISIKFKNIKKGIWLFRLTGQFITDGIYNGWLLQSGIINSKAFFNPSDPYGTIMNPASSKYIVTAAVYNQNNNNLVNFSGVANKYDYIDRIDLAAGGISTLALYPGGKEIYVSGSSVAAAVLAGACALLLEWGIIEGNDPYIYSQTIKTYIIRGASKRPGDIYPNPQLGYGLLNLLGIFQNMT</sequence>
<accession>A0A1B8RQA3</accession>
<dbReference type="eggNOG" id="COG1404">
    <property type="taxonomic scope" value="Bacteria"/>
</dbReference>
<dbReference type="Gene3D" id="3.40.50.200">
    <property type="entry name" value="Peptidase S8/S53 domain"/>
    <property type="match status" value="1"/>
</dbReference>
<dbReference type="GO" id="GO:0006508">
    <property type="term" value="P:proteolysis"/>
    <property type="evidence" value="ECO:0007669"/>
    <property type="project" value="UniProtKB-KW"/>
</dbReference>
<evidence type="ECO:0000256" key="5">
    <source>
        <dbReference type="PROSITE-ProRule" id="PRU01240"/>
    </source>
</evidence>
<keyword evidence="3 5" id="KW-0378">Hydrolase</keyword>